<keyword evidence="3" id="KW-1185">Reference proteome</keyword>
<dbReference type="AlphaFoldDB" id="A0A9W9HS74"/>
<reference evidence="2" key="1">
    <citation type="submission" date="2022-11" db="EMBL/GenBank/DDBJ databases">
        <authorList>
            <person name="Petersen C."/>
        </authorList>
    </citation>
    <scope>NUCLEOTIDE SEQUENCE</scope>
    <source>
        <strain evidence="2">IBT 21917</strain>
    </source>
</reference>
<comment type="caution">
    <text evidence="2">The sequence shown here is derived from an EMBL/GenBank/DDBJ whole genome shotgun (WGS) entry which is preliminary data.</text>
</comment>
<dbReference type="Proteomes" id="UP001146351">
    <property type="component" value="Unassembled WGS sequence"/>
</dbReference>
<feature type="compositionally biased region" description="Polar residues" evidence="1">
    <location>
        <begin position="46"/>
        <end position="56"/>
    </location>
</feature>
<evidence type="ECO:0000313" key="2">
    <source>
        <dbReference type="EMBL" id="KAJ5156863.1"/>
    </source>
</evidence>
<accession>A0A9W9HS74</accession>
<protein>
    <submittedName>
        <fullName evidence="2">Uncharacterized protein</fullName>
    </submittedName>
</protein>
<feature type="compositionally biased region" description="Basic residues" evidence="1">
    <location>
        <begin position="22"/>
        <end position="37"/>
    </location>
</feature>
<sequence length="90" mass="9776">MGVLASGDLASRSHSEVVAARMVHRRTRTWRASNRKRPANDRAGSSKGNDSSVTSEGCSSWAMLLLKLDDGCLPCTPDLVQFVLLWLAFG</sequence>
<dbReference type="EMBL" id="JAPQKO010000006">
    <property type="protein sequence ID" value="KAJ5156863.1"/>
    <property type="molecule type" value="Genomic_DNA"/>
</dbReference>
<organism evidence="2 3">
    <name type="scientific">Penicillium capsulatum</name>
    <dbReference type="NCBI Taxonomy" id="69766"/>
    <lineage>
        <taxon>Eukaryota</taxon>
        <taxon>Fungi</taxon>
        <taxon>Dikarya</taxon>
        <taxon>Ascomycota</taxon>
        <taxon>Pezizomycotina</taxon>
        <taxon>Eurotiomycetes</taxon>
        <taxon>Eurotiomycetidae</taxon>
        <taxon>Eurotiales</taxon>
        <taxon>Aspergillaceae</taxon>
        <taxon>Penicillium</taxon>
    </lineage>
</organism>
<proteinExistence type="predicted"/>
<evidence type="ECO:0000256" key="1">
    <source>
        <dbReference type="SAM" id="MobiDB-lite"/>
    </source>
</evidence>
<feature type="region of interest" description="Disordered" evidence="1">
    <location>
        <begin position="20"/>
        <end position="56"/>
    </location>
</feature>
<evidence type="ECO:0000313" key="3">
    <source>
        <dbReference type="Proteomes" id="UP001146351"/>
    </source>
</evidence>
<gene>
    <name evidence="2" type="ORF">N7492_009666</name>
</gene>
<name>A0A9W9HS74_9EURO</name>
<reference evidence="2" key="2">
    <citation type="journal article" date="2023" name="IMA Fungus">
        <title>Comparative genomic study of the Penicillium genus elucidates a diverse pangenome and 15 lateral gene transfer events.</title>
        <authorList>
            <person name="Petersen C."/>
            <person name="Sorensen T."/>
            <person name="Nielsen M.R."/>
            <person name="Sondergaard T.E."/>
            <person name="Sorensen J.L."/>
            <person name="Fitzpatrick D.A."/>
            <person name="Frisvad J.C."/>
            <person name="Nielsen K.L."/>
        </authorList>
    </citation>
    <scope>NUCLEOTIDE SEQUENCE</scope>
    <source>
        <strain evidence="2">IBT 21917</strain>
    </source>
</reference>